<dbReference type="GO" id="GO:0009099">
    <property type="term" value="P:L-valine biosynthetic process"/>
    <property type="evidence" value="ECO:0007669"/>
    <property type="project" value="UniProtKB-UniRule"/>
</dbReference>
<feature type="binding site" evidence="15">
    <location>
        <position position="456"/>
    </location>
    <ligand>
        <name>Mg(2+)</name>
        <dbReference type="ChEBI" id="CHEBI:18420"/>
    </ligand>
</feature>
<keyword evidence="10 15" id="KW-0100">Branched-chain amino acid biosynthesis</keyword>
<keyword evidence="9 15" id="KW-0456">Lyase</keyword>
<protein>
    <recommendedName>
        <fullName evidence="14 15">Dihydroxy-acid dehydratase</fullName>
        <shortName evidence="15">DAD</shortName>
        <ecNumber evidence="14 15">4.2.1.9</ecNumber>
    </recommendedName>
</protein>
<feature type="binding site" evidence="15">
    <location>
        <position position="55"/>
    </location>
    <ligand>
        <name>[2Fe-2S] cluster</name>
        <dbReference type="ChEBI" id="CHEBI:190135"/>
    </ligand>
</feature>
<dbReference type="PANTHER" id="PTHR21000">
    <property type="entry name" value="DIHYDROXY-ACID DEHYDRATASE DAD"/>
    <property type="match status" value="1"/>
</dbReference>
<comment type="cofactor">
    <cofactor evidence="1 15">
        <name>Mg(2+)</name>
        <dbReference type="ChEBI" id="CHEBI:18420"/>
    </cofactor>
</comment>
<evidence type="ECO:0000256" key="4">
    <source>
        <dbReference type="ARBA" id="ARBA00022714"/>
    </source>
</evidence>
<dbReference type="SUPFAM" id="SSF143975">
    <property type="entry name" value="IlvD/EDD N-terminal domain-like"/>
    <property type="match status" value="1"/>
</dbReference>
<feature type="binding site" evidence="15">
    <location>
        <position position="87"/>
    </location>
    <ligand>
        <name>Mg(2+)</name>
        <dbReference type="ChEBI" id="CHEBI:18420"/>
    </ligand>
</feature>
<keyword evidence="4 15" id="KW-0001">2Fe-2S</keyword>
<dbReference type="UniPathway" id="UPA00047">
    <property type="reaction ID" value="UER00057"/>
</dbReference>
<dbReference type="GO" id="GO:0000287">
    <property type="term" value="F:magnesium ion binding"/>
    <property type="evidence" value="ECO:0007669"/>
    <property type="project" value="UniProtKB-UniRule"/>
</dbReference>
<accession>A0A2Y9AT14</accession>
<name>A0A2Y9AT14_9MICO</name>
<dbReference type="InterPro" id="IPR004404">
    <property type="entry name" value="DihydroxyA_deHydtase"/>
</dbReference>
<dbReference type="PROSITE" id="PS00887">
    <property type="entry name" value="ILVD_EDD_2"/>
    <property type="match status" value="1"/>
</dbReference>
<feature type="binding site" description="via carbamate group" evidence="15">
    <location>
        <position position="130"/>
    </location>
    <ligand>
        <name>Mg(2+)</name>
        <dbReference type="ChEBI" id="CHEBI:18420"/>
    </ligand>
</feature>
<comment type="similarity">
    <text evidence="2 15">Belongs to the IlvD/Edd family.</text>
</comment>
<dbReference type="InterPro" id="IPR042096">
    <property type="entry name" value="Dihydro-acid_dehy_C"/>
</dbReference>
<dbReference type="SUPFAM" id="SSF52016">
    <property type="entry name" value="LeuD/IlvD-like"/>
    <property type="match status" value="1"/>
</dbReference>
<feature type="modified residue" description="N6-carboxylysine" evidence="15">
    <location>
        <position position="130"/>
    </location>
</feature>
<dbReference type="EC" id="4.2.1.9" evidence="14 15"/>
<evidence type="ECO:0000256" key="2">
    <source>
        <dbReference type="ARBA" id="ARBA00006486"/>
    </source>
</evidence>
<evidence type="ECO:0000256" key="9">
    <source>
        <dbReference type="ARBA" id="ARBA00023239"/>
    </source>
</evidence>
<evidence type="ECO:0000256" key="14">
    <source>
        <dbReference type="ARBA" id="ARBA00029490"/>
    </source>
</evidence>
<dbReference type="EMBL" id="UETB01000018">
    <property type="protein sequence ID" value="SSA46458.1"/>
    <property type="molecule type" value="Genomic_DNA"/>
</dbReference>
<dbReference type="Pfam" id="PF24877">
    <property type="entry name" value="ILV_EDD_C"/>
    <property type="match status" value="1"/>
</dbReference>
<keyword evidence="19" id="KW-1185">Reference proteome</keyword>
<dbReference type="GO" id="GO:0009097">
    <property type="term" value="P:isoleucine biosynthetic process"/>
    <property type="evidence" value="ECO:0007669"/>
    <property type="project" value="UniProtKB-UniRule"/>
</dbReference>
<keyword evidence="5 15" id="KW-0479">Metal-binding</keyword>
<gene>
    <name evidence="15" type="primary">ilvD</name>
    <name evidence="18" type="ORF">SAMN05216184_1188</name>
</gene>
<evidence type="ECO:0000313" key="18">
    <source>
        <dbReference type="EMBL" id="SSA46458.1"/>
    </source>
</evidence>
<dbReference type="PANTHER" id="PTHR21000:SF5">
    <property type="entry name" value="DIHYDROXY-ACID DEHYDRATASE, MITOCHONDRIAL"/>
    <property type="match status" value="1"/>
</dbReference>
<dbReference type="FunFam" id="3.50.30.80:FF:000001">
    <property type="entry name" value="Dihydroxy-acid dehydratase"/>
    <property type="match status" value="1"/>
</dbReference>
<reference evidence="18 19" key="1">
    <citation type="submission" date="2016-10" db="EMBL/GenBank/DDBJ databases">
        <authorList>
            <person name="Cai Z."/>
        </authorList>
    </citation>
    <scope>NUCLEOTIDE SEQUENCE [LARGE SCALE GENOMIC DNA]</scope>
    <source>
        <strain evidence="18 19">CGMCC 1.10826</strain>
    </source>
</reference>
<evidence type="ECO:0000256" key="6">
    <source>
        <dbReference type="ARBA" id="ARBA00022842"/>
    </source>
</evidence>
<dbReference type="NCBIfam" id="NF002068">
    <property type="entry name" value="PRK00911.1"/>
    <property type="match status" value="1"/>
</dbReference>
<dbReference type="Gene3D" id="3.50.30.80">
    <property type="entry name" value="IlvD/EDD C-terminal domain-like"/>
    <property type="match status" value="1"/>
</dbReference>
<evidence type="ECO:0000256" key="10">
    <source>
        <dbReference type="ARBA" id="ARBA00023304"/>
    </source>
</evidence>
<evidence type="ECO:0000256" key="7">
    <source>
        <dbReference type="ARBA" id="ARBA00023004"/>
    </source>
</evidence>
<dbReference type="AlphaFoldDB" id="A0A2Y9AT14"/>
<dbReference type="InterPro" id="IPR000581">
    <property type="entry name" value="ILV_EDD_N"/>
</dbReference>
<keyword evidence="7 15" id="KW-0408">Iron</keyword>
<dbReference type="NCBIfam" id="TIGR00110">
    <property type="entry name" value="ilvD"/>
    <property type="match status" value="1"/>
</dbReference>
<evidence type="ECO:0000259" key="16">
    <source>
        <dbReference type="Pfam" id="PF00920"/>
    </source>
</evidence>
<evidence type="ECO:0000256" key="8">
    <source>
        <dbReference type="ARBA" id="ARBA00023014"/>
    </source>
</evidence>
<comment type="function">
    <text evidence="15">Functions in the biosynthesis of branched-chain amino acids. Catalyzes the dehydration of (2R,3R)-2,3-dihydroxy-3-methylpentanoate (2,3-dihydroxy-3-methylvalerate) into 2-oxo-3-methylpentanoate (2-oxo-3-methylvalerate) and of (2R)-2,3-dihydroxy-3-methylbutanoate (2,3-dihydroxyisovalerate) into 2-oxo-3-methylbutanoate (2-oxoisovalerate), the penultimate precursor to L-isoleucine and L-valine, respectively.</text>
</comment>
<evidence type="ECO:0000256" key="12">
    <source>
        <dbReference type="ARBA" id="ARBA00029436"/>
    </source>
</evidence>
<evidence type="ECO:0000256" key="15">
    <source>
        <dbReference type="HAMAP-Rule" id="MF_00012"/>
    </source>
</evidence>
<comment type="subunit">
    <text evidence="15">Homodimer.</text>
</comment>
<evidence type="ECO:0000313" key="19">
    <source>
        <dbReference type="Proteomes" id="UP000250222"/>
    </source>
</evidence>
<organism evidence="18 19">
    <name type="scientific">Georgenia satyanarayanai</name>
    <dbReference type="NCBI Taxonomy" id="860221"/>
    <lineage>
        <taxon>Bacteria</taxon>
        <taxon>Bacillati</taxon>
        <taxon>Actinomycetota</taxon>
        <taxon>Actinomycetes</taxon>
        <taxon>Micrococcales</taxon>
        <taxon>Bogoriellaceae</taxon>
        <taxon>Georgenia</taxon>
    </lineage>
</organism>
<evidence type="ECO:0000256" key="1">
    <source>
        <dbReference type="ARBA" id="ARBA00001946"/>
    </source>
</evidence>
<dbReference type="HAMAP" id="MF_00012">
    <property type="entry name" value="IlvD"/>
    <property type="match status" value="1"/>
</dbReference>
<comment type="caution">
    <text evidence="15">Lacks conserved residue(s) required for the propagation of feature annotation.</text>
</comment>
<dbReference type="InterPro" id="IPR050165">
    <property type="entry name" value="DHAD_IlvD/Edd"/>
</dbReference>
<dbReference type="InterPro" id="IPR020558">
    <property type="entry name" value="DiOHA_6PGluconate_deHydtase_CS"/>
</dbReference>
<comment type="pathway">
    <text evidence="12 15">Amino-acid biosynthesis; L-valine biosynthesis; L-valine from pyruvate: step 3/4.</text>
</comment>
<dbReference type="Proteomes" id="UP000250222">
    <property type="component" value="Unassembled WGS sequence"/>
</dbReference>
<dbReference type="UniPathway" id="UPA00049">
    <property type="reaction ID" value="UER00061"/>
</dbReference>
<evidence type="ECO:0000256" key="3">
    <source>
        <dbReference type="ARBA" id="ARBA00022605"/>
    </source>
</evidence>
<comment type="catalytic activity">
    <reaction evidence="11">
        <text>(2R)-2,3-dihydroxy-3-methylbutanoate = 3-methyl-2-oxobutanoate + H2O</text>
        <dbReference type="Rhea" id="RHEA:24809"/>
        <dbReference type="ChEBI" id="CHEBI:11851"/>
        <dbReference type="ChEBI" id="CHEBI:15377"/>
        <dbReference type="ChEBI" id="CHEBI:49072"/>
        <dbReference type="EC" id="4.2.1.9"/>
    </reaction>
    <physiologicalReaction direction="left-to-right" evidence="11">
        <dbReference type="Rhea" id="RHEA:24810"/>
    </physiologicalReaction>
</comment>
<comment type="cofactor">
    <cofactor evidence="15">
        <name>[2Fe-2S] cluster</name>
        <dbReference type="ChEBI" id="CHEBI:190135"/>
    </cofactor>
    <text evidence="15">Binds 1 [2Fe-2S] cluster per subunit. This cluster acts as a Lewis acid cofactor.</text>
</comment>
<keyword evidence="3 15" id="KW-0028">Amino-acid biosynthesis</keyword>
<dbReference type="InterPro" id="IPR056740">
    <property type="entry name" value="ILV_EDD_C"/>
</dbReference>
<evidence type="ECO:0000256" key="13">
    <source>
        <dbReference type="ARBA" id="ARBA00029437"/>
    </source>
</evidence>
<feature type="active site" description="Proton acceptor" evidence="15">
    <location>
        <position position="482"/>
    </location>
</feature>
<evidence type="ECO:0000259" key="17">
    <source>
        <dbReference type="Pfam" id="PF24877"/>
    </source>
</evidence>
<comment type="pathway">
    <text evidence="13 15">Amino-acid biosynthesis; L-isoleucine biosynthesis; L-isoleucine from 2-oxobutanoate: step 3/4.</text>
</comment>
<feature type="binding site" evidence="15">
    <location>
        <position position="129"/>
    </location>
    <ligand>
        <name>Mg(2+)</name>
        <dbReference type="ChEBI" id="CHEBI:18420"/>
    </ligand>
</feature>
<dbReference type="OrthoDB" id="9807077at2"/>
<keyword evidence="8 15" id="KW-0411">Iron-sulfur</keyword>
<dbReference type="Pfam" id="PF00920">
    <property type="entry name" value="ILVD_EDD_N"/>
    <property type="match status" value="1"/>
</dbReference>
<evidence type="ECO:0000256" key="11">
    <source>
        <dbReference type="ARBA" id="ARBA00029304"/>
    </source>
</evidence>
<dbReference type="GO" id="GO:0051537">
    <property type="term" value="F:2 iron, 2 sulfur cluster binding"/>
    <property type="evidence" value="ECO:0007669"/>
    <property type="project" value="UniProtKB-UniRule"/>
</dbReference>
<comment type="catalytic activity">
    <reaction evidence="15">
        <text>(2R,3R)-2,3-dihydroxy-3-methylpentanoate = (S)-3-methyl-2-oxopentanoate + H2O</text>
        <dbReference type="Rhea" id="RHEA:27694"/>
        <dbReference type="ChEBI" id="CHEBI:15377"/>
        <dbReference type="ChEBI" id="CHEBI:35146"/>
        <dbReference type="ChEBI" id="CHEBI:49258"/>
        <dbReference type="EC" id="4.2.1.9"/>
    </reaction>
</comment>
<feature type="domain" description="Dihydroxy-acid/6-phosphogluconate dehydratase C-terminal" evidence="17">
    <location>
        <begin position="374"/>
        <end position="563"/>
    </location>
</feature>
<dbReference type="RefSeq" id="WP_110853690.1">
    <property type="nucleotide sequence ID" value="NZ_QKLZ01000018.1"/>
</dbReference>
<dbReference type="PROSITE" id="PS00886">
    <property type="entry name" value="ILVD_EDD_1"/>
    <property type="match status" value="1"/>
</dbReference>
<sequence>MTTEATDIKPRSRQVTDGIEATASRGMLRAVGLGDEDFAKPQIGIASSWNEITPCNLSLDRLAQGAKEGVHSGGGYPLQFGTISVSDGISMGHEGMHYSLVSRDIIADSVETVMQAERLDGSVLLAGCDKSLPGMLMAAARLDLAAVFLYAGTIMPGWVKLEDGTEKDVTLIDAFEAVGACSRGLMSKGDLDRIERAICPGEGACGGMYTANTMASVAEAMGMSLPGSAAPPSADRRRDMFAHRSGEAVVEMLRQGITARDIITKKSLENAIAVVMAFGGSTNAVLHLLAIANEAEVDLTLDDFSRIAERVPHLGDLKPFGRYVMNDIDRIGGVPVVMKALLDAGLLHGDCLTVTGKTVAENLEGINPPDPDGKILRALDNPIHATGGITILGGSLAPEGAVVKSAGFDSDVFEGTARVFERERAAMDALEDGTIQAGDVVVIRYEGPKGGPGMREMLAITGAIKGAGLGKDVLLLTDGRFSGGTTGLCVGHVAPEAVDAGPIAFVRDGDTIRLDVAGKTLDLLVDEDELARRREGWAPIAPQFTKGVLGKYTKLVQSASKGAILA</sequence>
<dbReference type="InterPro" id="IPR037237">
    <property type="entry name" value="IlvD/EDD_N"/>
</dbReference>
<feature type="domain" description="Dihydroxy-acid/6-phosphogluconate dehydratase N-terminal" evidence="16">
    <location>
        <begin position="40"/>
        <end position="362"/>
    </location>
</feature>
<evidence type="ECO:0000256" key="5">
    <source>
        <dbReference type="ARBA" id="ARBA00022723"/>
    </source>
</evidence>
<dbReference type="GO" id="GO:0004160">
    <property type="term" value="F:dihydroxy-acid dehydratase activity"/>
    <property type="evidence" value="ECO:0007669"/>
    <property type="project" value="UniProtKB-UniRule"/>
</dbReference>
<keyword evidence="6 15" id="KW-0460">Magnesium</keyword>
<proteinExistence type="inferred from homology"/>